<dbReference type="Proteomes" id="UP000294823">
    <property type="component" value="Unassembled WGS sequence"/>
</dbReference>
<organism evidence="3 4">
    <name type="scientific">Halomonas marinisediminis</name>
    <dbReference type="NCBI Taxonomy" id="2546095"/>
    <lineage>
        <taxon>Bacteria</taxon>
        <taxon>Pseudomonadati</taxon>
        <taxon>Pseudomonadota</taxon>
        <taxon>Gammaproteobacteria</taxon>
        <taxon>Oceanospirillales</taxon>
        <taxon>Halomonadaceae</taxon>
        <taxon>Halomonas</taxon>
    </lineage>
</organism>
<proteinExistence type="predicted"/>
<evidence type="ECO:0000313" key="4">
    <source>
        <dbReference type="Proteomes" id="UP000294823"/>
    </source>
</evidence>
<feature type="region of interest" description="Disordered" evidence="1">
    <location>
        <begin position="319"/>
        <end position="346"/>
    </location>
</feature>
<dbReference type="InterPro" id="IPR021104">
    <property type="entry name" value="KfrA_DNA-bd_N"/>
</dbReference>
<comment type="caution">
    <text evidence="3">The sequence shown here is derived from an EMBL/GenBank/DDBJ whole genome shotgun (WGS) entry which is preliminary data.</text>
</comment>
<keyword evidence="4" id="KW-1185">Reference proteome</keyword>
<accession>A0ABY2DBR5</accession>
<dbReference type="RefSeq" id="WP_132041031.1">
    <property type="nucleotide sequence ID" value="NZ_SLTR01000001.1"/>
</dbReference>
<sequence length="346" mass="39853">MARIGVTYEDVQRAIDELLSRGDAPSVQKIREILGTGSFTTISDHLRNWRQQREENRDVPPPRGMPAALQELAEGLWRQAQESANEALRHYREEADRKVEEAQESVADARRQADDARQREAALASHLSGTEQRLEALSAELATSQAQCETLKAAENRVSTRLAEAESLLQRHRDEASRMAQEHQQAMQACEEAHREKLTQEEQRHESAETRLMTLLDQARQERLASEKAAAGREEQLERRLERQESQLQELRARLANEEKHHREVDWARRQAEALAEIRQHEQSLLQARIDEQKRHLEEQVERVRSLEQQLYRCLWQAPKGASEEASDSNKSAGDNRQGDPSDHRL</sequence>
<dbReference type="GO" id="GO:0003677">
    <property type="term" value="F:DNA binding"/>
    <property type="evidence" value="ECO:0007669"/>
    <property type="project" value="UniProtKB-KW"/>
</dbReference>
<evidence type="ECO:0000256" key="1">
    <source>
        <dbReference type="SAM" id="MobiDB-lite"/>
    </source>
</evidence>
<keyword evidence="3" id="KW-0238">DNA-binding</keyword>
<name>A0ABY2DBR5_9GAMM</name>
<evidence type="ECO:0000259" key="2">
    <source>
        <dbReference type="Pfam" id="PF11740"/>
    </source>
</evidence>
<evidence type="ECO:0000313" key="3">
    <source>
        <dbReference type="EMBL" id="TDB05504.1"/>
    </source>
</evidence>
<feature type="region of interest" description="Disordered" evidence="1">
    <location>
        <begin position="92"/>
        <end position="118"/>
    </location>
</feature>
<dbReference type="EMBL" id="SLTR01000001">
    <property type="protein sequence ID" value="TDB05504.1"/>
    <property type="molecule type" value="Genomic_DNA"/>
</dbReference>
<feature type="domain" description="KfrA N-terminal DNA-binding" evidence="2">
    <location>
        <begin position="7"/>
        <end position="118"/>
    </location>
</feature>
<reference evidence="3 4" key="1">
    <citation type="submission" date="2019-03" db="EMBL/GenBank/DDBJ databases">
        <title>Halomonas marinisediminis sp. nov., a moderately halophilic bacterium isolated from the Bohai Gulf.</title>
        <authorList>
            <person name="Ji X."/>
        </authorList>
    </citation>
    <scope>NUCLEOTIDE SEQUENCE [LARGE SCALE GENOMIC DNA]</scope>
    <source>
        <strain evidence="3 4">204</strain>
    </source>
</reference>
<protein>
    <submittedName>
        <fullName evidence="3">DNA-binding protein</fullName>
    </submittedName>
</protein>
<gene>
    <name evidence="3" type="ORF">E0702_00630</name>
</gene>
<feature type="compositionally biased region" description="Basic and acidic residues" evidence="1">
    <location>
        <begin position="337"/>
        <end position="346"/>
    </location>
</feature>
<dbReference type="Pfam" id="PF11740">
    <property type="entry name" value="KfrA_N"/>
    <property type="match status" value="1"/>
</dbReference>